<reference evidence="12" key="1">
    <citation type="submission" date="2023-08" db="EMBL/GenBank/DDBJ databases">
        <authorList>
            <person name="Alioto T."/>
            <person name="Alioto T."/>
            <person name="Gomez Garrido J."/>
        </authorList>
    </citation>
    <scope>NUCLEOTIDE SEQUENCE</scope>
</reference>
<feature type="compositionally biased region" description="Low complexity" evidence="9">
    <location>
        <begin position="864"/>
        <end position="887"/>
    </location>
</feature>
<evidence type="ECO:0000256" key="7">
    <source>
        <dbReference type="PIRSR" id="PIRSR602129-50"/>
    </source>
</evidence>
<protein>
    <recommendedName>
        <fullName evidence="6">Pyridoxal-dependent decarboxylase domain-containing protein 1</fullName>
    </recommendedName>
</protein>
<dbReference type="Proteomes" id="UP001162480">
    <property type="component" value="Chromosome 2"/>
</dbReference>
<feature type="compositionally biased region" description="Basic and acidic residues" evidence="9">
    <location>
        <begin position="51"/>
        <end position="60"/>
    </location>
</feature>
<accession>A0AA36EXS7</accession>
<dbReference type="InterPro" id="IPR015421">
    <property type="entry name" value="PyrdxlP-dep_Trfase_major"/>
</dbReference>
<evidence type="ECO:0000256" key="4">
    <source>
        <dbReference type="ARBA" id="ARBA00022898"/>
    </source>
</evidence>
<dbReference type="InterPro" id="IPR050477">
    <property type="entry name" value="GrpII_AminoAcid_Decarb"/>
</dbReference>
<comment type="cofactor">
    <cofactor evidence="1 7">
        <name>pyridoxal 5'-phosphate</name>
        <dbReference type="ChEBI" id="CHEBI:597326"/>
    </cofactor>
</comment>
<feature type="modified residue" description="N6-(pyridoxal phosphate)lysine" evidence="7">
    <location>
        <position position="364"/>
    </location>
</feature>
<feature type="coiled-coil region" evidence="8">
    <location>
        <begin position="978"/>
        <end position="1058"/>
    </location>
</feature>
<evidence type="ECO:0000256" key="3">
    <source>
        <dbReference type="ARBA" id="ARBA00022793"/>
    </source>
</evidence>
<dbReference type="PANTHER" id="PTHR42735">
    <property type="match status" value="1"/>
</dbReference>
<feature type="compositionally biased region" description="Basic and acidic residues" evidence="9">
    <location>
        <begin position="7"/>
        <end position="18"/>
    </location>
</feature>
<evidence type="ECO:0000313" key="12">
    <source>
        <dbReference type="EMBL" id="CAI9717229.1"/>
    </source>
</evidence>
<proteinExistence type="inferred from homology"/>
<keyword evidence="8" id="KW-0175">Coiled coil</keyword>
<evidence type="ECO:0000256" key="9">
    <source>
        <dbReference type="SAM" id="MobiDB-lite"/>
    </source>
</evidence>
<evidence type="ECO:0000259" key="10">
    <source>
        <dbReference type="Pfam" id="PF22930"/>
    </source>
</evidence>
<feature type="compositionally biased region" description="Polar residues" evidence="9">
    <location>
        <begin position="19"/>
        <end position="32"/>
    </location>
</feature>
<evidence type="ECO:0000259" key="11">
    <source>
        <dbReference type="Pfam" id="PF22937"/>
    </source>
</evidence>
<keyword evidence="4 7" id="KW-0663">Pyridoxal phosphate</keyword>
<dbReference type="EMBL" id="OX597815">
    <property type="protein sequence ID" value="CAI9717229.1"/>
    <property type="molecule type" value="Genomic_DNA"/>
</dbReference>
<evidence type="ECO:0000256" key="2">
    <source>
        <dbReference type="ARBA" id="ARBA00009533"/>
    </source>
</evidence>
<name>A0AA36EXS7_OCTVU</name>
<evidence type="ECO:0000256" key="8">
    <source>
        <dbReference type="SAM" id="Coils"/>
    </source>
</evidence>
<feature type="compositionally biased region" description="Polar residues" evidence="9">
    <location>
        <begin position="841"/>
        <end position="863"/>
    </location>
</feature>
<dbReference type="Pfam" id="PF00282">
    <property type="entry name" value="Pyridoxal_deC"/>
    <property type="match status" value="1"/>
</dbReference>
<dbReference type="AlphaFoldDB" id="A0AA36EXS7"/>
<feature type="region of interest" description="Disordered" evidence="9">
    <location>
        <begin position="806"/>
        <end position="887"/>
    </location>
</feature>
<comment type="similarity">
    <text evidence="2">Belongs to the group II decarboxylase family.</text>
</comment>
<dbReference type="Pfam" id="PF22930">
    <property type="entry name" value="PDXDC1-like_cen"/>
    <property type="match status" value="1"/>
</dbReference>
<dbReference type="InterPro" id="IPR055102">
    <property type="entry name" value="PDXDC1-like_3rd"/>
</dbReference>
<feature type="compositionally biased region" description="Basic and acidic residues" evidence="9">
    <location>
        <begin position="806"/>
        <end position="837"/>
    </location>
</feature>
<dbReference type="SUPFAM" id="SSF53383">
    <property type="entry name" value="PLP-dependent transferases"/>
    <property type="match status" value="1"/>
</dbReference>
<dbReference type="InterPro" id="IPR002129">
    <property type="entry name" value="PyrdxlP-dep_de-COase"/>
</dbReference>
<evidence type="ECO:0000256" key="1">
    <source>
        <dbReference type="ARBA" id="ARBA00001933"/>
    </source>
</evidence>
<dbReference type="GO" id="GO:0019752">
    <property type="term" value="P:carboxylic acid metabolic process"/>
    <property type="evidence" value="ECO:0007669"/>
    <property type="project" value="InterPro"/>
</dbReference>
<dbReference type="Pfam" id="PF22937">
    <property type="entry name" value="PDXDC1-like_cen2"/>
    <property type="match status" value="1"/>
</dbReference>
<evidence type="ECO:0000256" key="6">
    <source>
        <dbReference type="ARBA" id="ARBA00047190"/>
    </source>
</evidence>
<feature type="domain" description="PDXDC1-like third" evidence="11">
    <location>
        <begin position="584"/>
        <end position="690"/>
    </location>
</feature>
<dbReference type="InterPro" id="IPR015424">
    <property type="entry name" value="PyrdxlP-dep_Trfase"/>
</dbReference>
<organism evidence="12 13">
    <name type="scientific">Octopus vulgaris</name>
    <name type="common">Common octopus</name>
    <dbReference type="NCBI Taxonomy" id="6645"/>
    <lineage>
        <taxon>Eukaryota</taxon>
        <taxon>Metazoa</taxon>
        <taxon>Spiralia</taxon>
        <taxon>Lophotrochozoa</taxon>
        <taxon>Mollusca</taxon>
        <taxon>Cephalopoda</taxon>
        <taxon>Coleoidea</taxon>
        <taxon>Octopodiformes</taxon>
        <taxon>Octopoda</taxon>
        <taxon>Incirrata</taxon>
        <taxon>Octopodidae</taxon>
        <taxon>Octopus</taxon>
    </lineage>
</organism>
<evidence type="ECO:0000313" key="13">
    <source>
        <dbReference type="Proteomes" id="UP001162480"/>
    </source>
</evidence>
<keyword evidence="5" id="KW-0456">Lyase</keyword>
<gene>
    <name evidence="12" type="ORF">OCTVUL_1B018557</name>
</gene>
<dbReference type="GO" id="GO:0030170">
    <property type="term" value="F:pyridoxal phosphate binding"/>
    <property type="evidence" value="ECO:0007669"/>
    <property type="project" value="InterPro"/>
</dbReference>
<evidence type="ECO:0000256" key="5">
    <source>
        <dbReference type="ARBA" id="ARBA00023239"/>
    </source>
</evidence>
<dbReference type="Gene3D" id="3.40.640.10">
    <property type="entry name" value="Type I PLP-dependent aspartate aminotransferase-like (Major domain)"/>
    <property type="match status" value="1"/>
</dbReference>
<sequence length="1105" mass="122797">MAANVAEGKEVESSRHVDQSNYSESDSFSGQLSPEEHPEDTQETTATNGDSNDKASDDNNKQPYIIKYFDHPVLSTVEDKVGESFNIIEDSNMTEEHDDVEESELPQHILEHASGIYNTMKEIEKLIAYEKVMDEGEEKTQSSNLPTLDAISHASLIGHCLAAYVSTLSESHIKSISSKILCDCQFMLTRLFKFPDASAYYHKEEYDGLVKACKLALHQKYPKYSTEGFEALYSRPPVIYFSAAAPPNLGQSLCMQLGLPISCISTVPCNSVSGANSKMDVTIFEKLIKDDIAAAKTPVLLVAYAGTPLTGQVDELIKLWQICNNNGIWCHVDGNCLAFLTLTADPLTEQHPILADSITVNLGKWLGILSLQLITLYKCEDTTMAYMAGMNSFNVVSKLSCLPLWICLQSMGYDGIIKRIESSFHLCHLMLEKLRNLPNIKIVNIAKKQDDEEKKDDENKDMQNMMDINSNPVTLLFKYSVIESDAEKEITPYVIKSSEESSEQEKELAYYDALNTWLADLLSRENPQLAITAAIVDKGVCIRFSPIETAQVSGTTEEAVEDFILSLQTQTAILDATVSHRKQFRNIVANCENLMLIEMEGYAGLGAIRYIPASWTEKLAELPENGKNDINTLNIELVHKLKSTDSAFSLGQCADNIACVKFGLITADTEIEELVSLVETVGKQLEESSKFLETMSERILKGIEEASKDLQRENHERIIQEGLLRQVPLVGSLLNWWSPPPKEVLKGRTFDLSSGRIISTETTYKYHMQIQEDSDNAKNASSLPSPDVDEQAVQLHVTTQHVDSTHDATLEDGASDKHEQSVSDDKDDDAAASKATEEESGNSVQNIPSPGAETTSEENPIVNTASEQITTTTTEGELATTESSELTQKVGFVDKAEGVPMESAEPSQDYQEAYDTKKSSTSMVSFKQKLSKPRCCKWMRDKLGIDSSVKTSLLKSSKNIYSLYNLVSKTHAASYSQLNLAKDRLEKLNETYNNIIREKENKGAEFDKEKVNLDDLTEEMSAFLAIKAAQLSTNDEMRAMATSQLESLKEIAKSLKNSKTKHNSIQKTVIEKTISSDTKSKNLFSGTDIFNRTARYYSDALTDKN</sequence>
<feature type="domain" description="PDXDC1/PDXD2 second" evidence="10">
    <location>
        <begin position="474"/>
        <end position="578"/>
    </location>
</feature>
<dbReference type="GO" id="GO:0016831">
    <property type="term" value="F:carboxy-lyase activity"/>
    <property type="evidence" value="ECO:0007669"/>
    <property type="project" value="UniProtKB-KW"/>
</dbReference>
<keyword evidence="13" id="KW-1185">Reference proteome</keyword>
<keyword evidence="3" id="KW-0210">Decarboxylase</keyword>
<feature type="region of interest" description="Disordered" evidence="9">
    <location>
        <begin position="1"/>
        <end position="60"/>
    </location>
</feature>
<dbReference type="PANTHER" id="PTHR42735:SF1">
    <property type="entry name" value="PYRIDOXAL-DEPENDENT DECARBOXYLASE DOMAIN-CONTAINING PROTEIN 1-RELATED"/>
    <property type="match status" value="1"/>
</dbReference>
<dbReference type="InterPro" id="IPR055103">
    <property type="entry name" value="PDXDC1-like_2nd"/>
</dbReference>